<protein>
    <submittedName>
        <fullName evidence="1">Uncharacterized protein</fullName>
    </submittedName>
</protein>
<dbReference type="AlphaFoldDB" id="A0A1F4UKX6"/>
<comment type="caution">
    <text evidence="1">The sequence shown here is derived from an EMBL/GenBank/DDBJ whole genome shotgun (WGS) entry which is preliminary data.</text>
</comment>
<gene>
    <name evidence="1" type="ORF">A2V49_04355</name>
</gene>
<evidence type="ECO:0000313" key="1">
    <source>
        <dbReference type="EMBL" id="OGC45502.1"/>
    </source>
</evidence>
<organism evidence="1 2">
    <name type="scientific">candidate division WWE3 bacterium RBG_19FT_COMBO_34_6</name>
    <dbReference type="NCBI Taxonomy" id="1802612"/>
    <lineage>
        <taxon>Bacteria</taxon>
        <taxon>Katanobacteria</taxon>
    </lineage>
</organism>
<proteinExistence type="predicted"/>
<evidence type="ECO:0000313" key="2">
    <source>
        <dbReference type="Proteomes" id="UP000178615"/>
    </source>
</evidence>
<accession>A0A1F4UKX6</accession>
<dbReference type="Proteomes" id="UP000178615">
    <property type="component" value="Unassembled WGS sequence"/>
</dbReference>
<reference evidence="1 2" key="1">
    <citation type="journal article" date="2016" name="Nat. Commun.">
        <title>Thousands of microbial genomes shed light on interconnected biogeochemical processes in an aquifer system.</title>
        <authorList>
            <person name="Anantharaman K."/>
            <person name="Brown C.T."/>
            <person name="Hug L.A."/>
            <person name="Sharon I."/>
            <person name="Castelle C.J."/>
            <person name="Probst A.J."/>
            <person name="Thomas B.C."/>
            <person name="Singh A."/>
            <person name="Wilkins M.J."/>
            <person name="Karaoz U."/>
            <person name="Brodie E.L."/>
            <person name="Williams K.H."/>
            <person name="Hubbard S.S."/>
            <person name="Banfield J.F."/>
        </authorList>
    </citation>
    <scope>NUCLEOTIDE SEQUENCE [LARGE SCALE GENOMIC DNA]</scope>
</reference>
<dbReference type="EMBL" id="MEUV01000032">
    <property type="protein sequence ID" value="OGC45502.1"/>
    <property type="molecule type" value="Genomic_DNA"/>
</dbReference>
<sequence length="205" mass="23733">MKKLTNWELCQEIVVYGQAINRMIEDIELIKSEAAKLEMSDGLRETINKVINQYNNQLTEIVAANWINFSNSGVKHLFKTFRKGYLLNFQDRMKDDLTVLSEYQDELLKAMDYIHKVQSKAAAINKEMTESKKDKENENFDLYDNNNNWIDGGDFKNIYKAINGIESYGLKDGNYYITGDTYKADFEIIKSEIDGLKFSVLKGDC</sequence>
<name>A0A1F4UKX6_UNCKA</name>